<sequence length="81" mass="8849">APFLMGSPPTPSQVLDLLLEDREVEVSEAQERTVTNSANHVVLGQPRSFGAAFLAVMPCLPRAHTHLSTRRPHTHIDRALG</sequence>
<organism evidence="1 2">
    <name type="scientific">Rangifer tarandus platyrhynchus</name>
    <name type="common">Svalbard reindeer</name>
    <dbReference type="NCBI Taxonomy" id="3082113"/>
    <lineage>
        <taxon>Eukaryota</taxon>
        <taxon>Metazoa</taxon>
        <taxon>Chordata</taxon>
        <taxon>Craniata</taxon>
        <taxon>Vertebrata</taxon>
        <taxon>Euteleostomi</taxon>
        <taxon>Mammalia</taxon>
        <taxon>Eutheria</taxon>
        <taxon>Laurasiatheria</taxon>
        <taxon>Artiodactyla</taxon>
        <taxon>Ruminantia</taxon>
        <taxon>Pecora</taxon>
        <taxon>Cervidae</taxon>
        <taxon>Odocoileinae</taxon>
        <taxon>Rangifer</taxon>
    </lineage>
</organism>
<name>A0AC60A4Q7_RANTA</name>
<feature type="non-terminal residue" evidence="1">
    <location>
        <position position="1"/>
    </location>
</feature>
<reference evidence="1" key="2">
    <citation type="submission" date="2025-03" db="EMBL/GenBank/DDBJ databases">
        <authorList>
            <consortium name="ELIXIR-Norway"/>
            <consortium name="Elixir Norway"/>
        </authorList>
    </citation>
    <scope>NUCLEOTIDE SEQUENCE</scope>
</reference>
<dbReference type="EMBL" id="OX596091">
    <property type="protein sequence ID" value="CAN0555397.1"/>
    <property type="molecule type" value="Genomic_DNA"/>
</dbReference>
<gene>
    <name evidence="1" type="ORF">MRATA1EN22A_LOCUS26822</name>
</gene>
<evidence type="ECO:0000313" key="1">
    <source>
        <dbReference type="EMBL" id="CAN0555397.1"/>
    </source>
</evidence>
<accession>A0AC60A4Q7</accession>
<proteinExistence type="predicted"/>
<protein>
    <submittedName>
        <fullName evidence="1">Uncharacterized protein</fullName>
    </submittedName>
</protein>
<reference evidence="1" key="1">
    <citation type="submission" date="2023-05" db="EMBL/GenBank/DDBJ databases">
        <authorList>
            <consortium name="ELIXIR-Norway"/>
        </authorList>
    </citation>
    <scope>NUCLEOTIDE SEQUENCE</scope>
</reference>
<evidence type="ECO:0000313" key="2">
    <source>
        <dbReference type="Proteomes" id="UP001162501"/>
    </source>
</evidence>
<dbReference type="Proteomes" id="UP001162501">
    <property type="component" value="Chromosome 7"/>
</dbReference>